<keyword evidence="3" id="KW-0732">Signal</keyword>
<dbReference type="Gene3D" id="1.25.40.390">
    <property type="match status" value="1"/>
</dbReference>
<evidence type="ECO:0000313" key="9">
    <source>
        <dbReference type="Proteomes" id="UP000199679"/>
    </source>
</evidence>
<dbReference type="InterPro" id="IPR033985">
    <property type="entry name" value="SusD-like_N"/>
</dbReference>
<name>A0A1H1X572_MUCMA</name>
<gene>
    <name evidence="8" type="ORF">SAMN05216490_2349</name>
</gene>
<comment type="similarity">
    <text evidence="2">Belongs to the SusD family.</text>
</comment>
<dbReference type="OrthoDB" id="5694214at2"/>
<keyword evidence="4" id="KW-0472">Membrane</keyword>
<evidence type="ECO:0000256" key="4">
    <source>
        <dbReference type="ARBA" id="ARBA00023136"/>
    </source>
</evidence>
<dbReference type="InterPro" id="IPR012944">
    <property type="entry name" value="SusD_RagB_dom"/>
</dbReference>
<evidence type="ECO:0000313" key="8">
    <source>
        <dbReference type="EMBL" id="SDT03719.1"/>
    </source>
</evidence>
<dbReference type="AlphaFoldDB" id="A0A1H1X572"/>
<evidence type="ECO:0000256" key="1">
    <source>
        <dbReference type="ARBA" id="ARBA00004442"/>
    </source>
</evidence>
<evidence type="ECO:0000256" key="3">
    <source>
        <dbReference type="ARBA" id="ARBA00022729"/>
    </source>
</evidence>
<protein>
    <submittedName>
        <fullName evidence="8">Starch-binding associating with outer membrane</fullName>
    </submittedName>
</protein>
<evidence type="ECO:0000259" key="7">
    <source>
        <dbReference type="Pfam" id="PF14322"/>
    </source>
</evidence>
<dbReference type="GO" id="GO:0009279">
    <property type="term" value="C:cell outer membrane"/>
    <property type="evidence" value="ECO:0007669"/>
    <property type="project" value="UniProtKB-SubCell"/>
</dbReference>
<dbReference type="Pfam" id="PF14322">
    <property type="entry name" value="SusD-like_3"/>
    <property type="match status" value="1"/>
</dbReference>
<sequence length="533" mass="59819">MKKYIKFFMTGGLLILSIGCKKDLSLVNKSAYTYDTYFTSDAAINQAVIATYAGLLHTGLWAREWYYTFDLLGYDAKNNQPLVGDLLQLAQYNFGPDLDIMDENWSSLYQIIARANVVIDRAQNAWKPANATETTDQAQYIGEAKFLRAYAYFQLVNLYGRVPLHTQFIAQPTPAEINLPRSPVADVWALIEKDLQDAEKGLPVTYAAANYGRATQGAAVALLGKSYLYEKKWGQAQTELTKLTQAPFTYALAPVYNNLFDDPNQDNPTLNPETIFQVMNQQWTDWGIGNQYYLFGGQETWGGKATHSDRAQEYGFNDWSNVYITTTAVKAFTYPNPQNPSVNYVDPRAAFTFYGDAASGGQTQYCQQCSTGPVAYPYATKGYMWLKYEYYNKVATFGGPQSGINGQVIRYADVLLMLAEAYIQQGNTGTQPLALINQVRSRPSVNAPLYTSLGSQTEAMTILMRERQLELTGEQSRYFDLIRWGIAKQTINTERQIEDGTQPFQDKNVLFPIPLAEKNANGTVAKDISGDWN</sequence>
<keyword evidence="9" id="KW-1185">Reference proteome</keyword>
<proteinExistence type="inferred from homology"/>
<dbReference type="Pfam" id="PF07980">
    <property type="entry name" value="SusD_RagB"/>
    <property type="match status" value="1"/>
</dbReference>
<feature type="domain" description="RagB/SusD" evidence="6">
    <location>
        <begin position="303"/>
        <end position="524"/>
    </location>
</feature>
<evidence type="ECO:0000259" key="6">
    <source>
        <dbReference type="Pfam" id="PF07980"/>
    </source>
</evidence>
<reference evidence="8 9" key="1">
    <citation type="submission" date="2016-10" db="EMBL/GenBank/DDBJ databases">
        <authorList>
            <person name="de Groot N.N."/>
        </authorList>
    </citation>
    <scope>NUCLEOTIDE SEQUENCE [LARGE SCALE GENOMIC DNA]</scope>
    <source>
        <strain evidence="8 9">MP1X4</strain>
    </source>
</reference>
<organism evidence="8 9">
    <name type="scientific">Mucilaginibacter mallensis</name>
    <dbReference type="NCBI Taxonomy" id="652787"/>
    <lineage>
        <taxon>Bacteria</taxon>
        <taxon>Pseudomonadati</taxon>
        <taxon>Bacteroidota</taxon>
        <taxon>Sphingobacteriia</taxon>
        <taxon>Sphingobacteriales</taxon>
        <taxon>Sphingobacteriaceae</taxon>
        <taxon>Mucilaginibacter</taxon>
    </lineage>
</organism>
<evidence type="ECO:0000256" key="5">
    <source>
        <dbReference type="ARBA" id="ARBA00023237"/>
    </source>
</evidence>
<dbReference type="InterPro" id="IPR011990">
    <property type="entry name" value="TPR-like_helical_dom_sf"/>
</dbReference>
<comment type="subcellular location">
    <subcellularLocation>
        <location evidence="1">Cell outer membrane</location>
    </subcellularLocation>
</comment>
<dbReference type="PROSITE" id="PS51257">
    <property type="entry name" value="PROKAR_LIPOPROTEIN"/>
    <property type="match status" value="1"/>
</dbReference>
<evidence type="ECO:0000256" key="2">
    <source>
        <dbReference type="ARBA" id="ARBA00006275"/>
    </source>
</evidence>
<dbReference type="Proteomes" id="UP000199679">
    <property type="component" value="Chromosome I"/>
</dbReference>
<keyword evidence="5" id="KW-0998">Cell outer membrane</keyword>
<feature type="domain" description="SusD-like N-terminal" evidence="7">
    <location>
        <begin position="99"/>
        <end position="228"/>
    </location>
</feature>
<dbReference type="EMBL" id="LT629740">
    <property type="protein sequence ID" value="SDT03719.1"/>
    <property type="molecule type" value="Genomic_DNA"/>
</dbReference>
<dbReference type="RefSeq" id="WP_091372665.1">
    <property type="nucleotide sequence ID" value="NZ_LT629740.1"/>
</dbReference>
<accession>A0A1H1X572</accession>
<dbReference type="STRING" id="652787.SAMN05216490_2349"/>
<dbReference type="SUPFAM" id="SSF48452">
    <property type="entry name" value="TPR-like"/>
    <property type="match status" value="1"/>
</dbReference>
<dbReference type="CDD" id="cd08977">
    <property type="entry name" value="SusD"/>
    <property type="match status" value="1"/>
</dbReference>